<gene>
    <name evidence="1" type="ORF">V3328_18310</name>
</gene>
<evidence type="ECO:0000313" key="2">
    <source>
        <dbReference type="Proteomes" id="UP001378188"/>
    </source>
</evidence>
<protein>
    <recommendedName>
        <fullName evidence="3">Cell division protein ZapA</fullName>
    </recommendedName>
</protein>
<dbReference type="RefSeq" id="WP_340331139.1">
    <property type="nucleotide sequence ID" value="NZ_JAZHOF010000007.1"/>
</dbReference>
<keyword evidence="2" id="KW-1185">Reference proteome</keyword>
<evidence type="ECO:0008006" key="3">
    <source>
        <dbReference type="Google" id="ProtNLM"/>
    </source>
</evidence>
<comment type="caution">
    <text evidence="1">The sequence shown here is derived from an EMBL/GenBank/DDBJ whole genome shotgun (WGS) entry which is preliminary data.</text>
</comment>
<reference evidence="1 2" key="1">
    <citation type="submission" date="2024-02" db="EMBL/GenBank/DDBJ databases">
        <title>Genome analysis and characterization of Microbaculum marinisediminis sp. nov., isolated from marine sediment.</title>
        <authorList>
            <person name="Du Z.-J."/>
            <person name="Ye Y.-Q."/>
            <person name="Zhang Z.-R."/>
            <person name="Yuan S.-M."/>
            <person name="Zhang X.-Y."/>
        </authorList>
    </citation>
    <scope>NUCLEOTIDE SEQUENCE [LARGE SCALE GENOMIC DNA]</scope>
    <source>
        <strain evidence="1 2">SDUM1044001</strain>
    </source>
</reference>
<name>A0AAW9RIF5_9HYPH</name>
<dbReference type="AlphaFoldDB" id="A0AAW9RIF5"/>
<accession>A0AAW9RIF5</accession>
<dbReference type="EMBL" id="JAZHOF010000007">
    <property type="protein sequence ID" value="MEJ8573449.1"/>
    <property type="molecule type" value="Genomic_DNA"/>
</dbReference>
<sequence length="80" mass="8892">MNRYPLITPPDIELSYETMAMVDVCRTALSQFENRCDLPDGATQQISSVCLVLGMLKCSLSELHDTLERAEKAEAKLLCA</sequence>
<proteinExistence type="predicted"/>
<evidence type="ECO:0000313" key="1">
    <source>
        <dbReference type="EMBL" id="MEJ8573449.1"/>
    </source>
</evidence>
<dbReference type="Proteomes" id="UP001378188">
    <property type="component" value="Unassembled WGS sequence"/>
</dbReference>
<organism evidence="1 2">
    <name type="scientific">Microbaculum marinum</name>
    <dbReference type="NCBI Taxonomy" id="1764581"/>
    <lineage>
        <taxon>Bacteria</taxon>
        <taxon>Pseudomonadati</taxon>
        <taxon>Pseudomonadota</taxon>
        <taxon>Alphaproteobacteria</taxon>
        <taxon>Hyphomicrobiales</taxon>
        <taxon>Tepidamorphaceae</taxon>
        <taxon>Microbaculum</taxon>
    </lineage>
</organism>